<geneLocation type="plasmid" evidence="2 3">
    <name>pPSEST02</name>
</geneLocation>
<name>L0GU16_STUST</name>
<dbReference type="HOGENOM" id="CLU_162023_0_0_6"/>
<feature type="domain" description="Winged helix-turn-helix" evidence="1">
    <location>
        <begin position="18"/>
        <end position="83"/>
    </location>
</feature>
<accession>L0GU16</accession>
<proteinExistence type="predicted"/>
<evidence type="ECO:0000313" key="2">
    <source>
        <dbReference type="EMBL" id="AGA88870.1"/>
    </source>
</evidence>
<reference evidence="2 3" key="1">
    <citation type="submission" date="2011-10" db="EMBL/GenBank/DDBJ databases">
        <title>Complete sequence of plasmid 2 of Pseudomonas stutzeri RCH2.</title>
        <authorList>
            <consortium name="US DOE Joint Genome Institute"/>
            <person name="Lucas S."/>
            <person name="Han J."/>
            <person name="Lapidus A."/>
            <person name="Cheng J.-F."/>
            <person name="Goodwin L."/>
            <person name="Pitluck S."/>
            <person name="Peters L."/>
            <person name="Ovchinnikova G."/>
            <person name="Zeytun A."/>
            <person name="Lu M."/>
            <person name="Detter J.C."/>
            <person name="Han C."/>
            <person name="Tapia R."/>
            <person name="Land M."/>
            <person name="Hauser L."/>
            <person name="Kyrpides N."/>
            <person name="Ivanova N."/>
            <person name="Pagani I."/>
            <person name="Chakraborty R."/>
            <person name="Arkin A."/>
            <person name="Dehal P."/>
            <person name="Wall J."/>
            <person name="Hazen T."/>
            <person name="Woyke T."/>
        </authorList>
    </citation>
    <scope>NUCLEOTIDE SEQUENCE [LARGE SCALE GENOMIC DNA]</scope>
    <source>
        <strain evidence="2 3">RCH2</strain>
        <plasmid evidence="3">Plasmid pPSEST02</plasmid>
    </source>
</reference>
<sequence>MTASRSRNRLTDVSATAQCARLLERLQTGSINSFEIVSELNICRPGARIADLRAGGHPIKTHLSDLIDEHGFKHPRVATYYLTAAEEAAA</sequence>
<evidence type="ECO:0000313" key="3">
    <source>
        <dbReference type="Proteomes" id="UP000010820"/>
    </source>
</evidence>
<dbReference type="InterPro" id="IPR055245">
    <property type="entry name" value="HTH_proteobacteria"/>
</dbReference>
<gene>
    <name evidence="2" type="ORF">Psest_4404</name>
</gene>
<keyword evidence="2" id="KW-0614">Plasmid</keyword>
<evidence type="ECO:0000259" key="1">
    <source>
        <dbReference type="Pfam" id="PF14090"/>
    </source>
</evidence>
<dbReference type="AlphaFoldDB" id="L0GU16"/>
<dbReference type="KEGG" id="psh:Psest_4404"/>
<protein>
    <recommendedName>
        <fullName evidence="1">Winged helix-turn-helix domain-containing protein</fullName>
    </recommendedName>
</protein>
<dbReference type="EMBL" id="CP003073">
    <property type="protein sequence ID" value="AGA88870.1"/>
    <property type="molecule type" value="Genomic_DNA"/>
</dbReference>
<dbReference type="Pfam" id="PF14090">
    <property type="entry name" value="HTH_39"/>
    <property type="match status" value="1"/>
</dbReference>
<dbReference type="Proteomes" id="UP000010820">
    <property type="component" value="Plasmid pPSEST02"/>
</dbReference>
<dbReference type="RefSeq" id="WP_015279020.1">
    <property type="nucleotide sequence ID" value="NC_019938.1"/>
</dbReference>
<dbReference type="PATRIC" id="fig|644801.3.peg.4300"/>
<organism evidence="2 3">
    <name type="scientific">Stutzerimonas stutzeri RCH2</name>
    <dbReference type="NCBI Taxonomy" id="644801"/>
    <lineage>
        <taxon>Bacteria</taxon>
        <taxon>Pseudomonadati</taxon>
        <taxon>Pseudomonadota</taxon>
        <taxon>Gammaproteobacteria</taxon>
        <taxon>Pseudomonadales</taxon>
        <taxon>Pseudomonadaceae</taxon>
        <taxon>Stutzerimonas</taxon>
    </lineage>
</organism>